<evidence type="ECO:0000256" key="4">
    <source>
        <dbReference type="SAM" id="Coils"/>
    </source>
</evidence>
<organism evidence="5 6">
    <name type="scientific">Sphaceloma murrayae</name>
    <dbReference type="NCBI Taxonomy" id="2082308"/>
    <lineage>
        <taxon>Eukaryota</taxon>
        <taxon>Fungi</taxon>
        <taxon>Dikarya</taxon>
        <taxon>Ascomycota</taxon>
        <taxon>Pezizomycotina</taxon>
        <taxon>Dothideomycetes</taxon>
        <taxon>Dothideomycetidae</taxon>
        <taxon>Myriangiales</taxon>
        <taxon>Elsinoaceae</taxon>
        <taxon>Sphaceloma</taxon>
    </lineage>
</organism>
<dbReference type="EMBL" id="NKHZ01000049">
    <property type="protein sequence ID" value="PNS17683.1"/>
    <property type="molecule type" value="Genomic_DNA"/>
</dbReference>
<dbReference type="InParanoid" id="A0A2K1QS47"/>
<dbReference type="GO" id="GO:0000445">
    <property type="term" value="C:THO complex part of transcription export complex"/>
    <property type="evidence" value="ECO:0007669"/>
    <property type="project" value="TreeGrafter"/>
</dbReference>
<dbReference type="Proteomes" id="UP000243797">
    <property type="component" value="Unassembled WGS sequence"/>
</dbReference>
<dbReference type="GO" id="GO:0003729">
    <property type="term" value="F:mRNA binding"/>
    <property type="evidence" value="ECO:0007669"/>
    <property type="project" value="TreeGrafter"/>
</dbReference>
<reference evidence="5 6" key="1">
    <citation type="submission" date="2017-06" db="EMBL/GenBank/DDBJ databases">
        <title>Draft genome sequence of a variant of Elsinoe murrayae.</title>
        <authorList>
            <person name="Cheng Q."/>
        </authorList>
    </citation>
    <scope>NUCLEOTIDE SEQUENCE [LARGE SCALE GENOMIC DNA]</scope>
    <source>
        <strain evidence="5 6">CQ-2017a</strain>
    </source>
</reference>
<sequence length="233" mass="26805">MDTAPITDPVLLRVLSTAQQTRQHCLSILTFLSEHKQTTAIPSQDDALALSRLQKDLNTHLALLRGQHRAAVYSARSSKTLTATAKSEIDSLHLQLQNLFYEQRHLLGEIQGCEDYPHTYTQLSLRDDEDFSARMTGQKGEAWRDGMSDHDFMVAKINEEREERQRLEKERLELVKKKAELTKRNEGLRKELEKVDREVETWLDGRTKIEKMFEDKLGKEIRGSDMEVDGIAA</sequence>
<keyword evidence="4" id="KW-0175">Coiled coil</keyword>
<evidence type="ECO:0000256" key="3">
    <source>
        <dbReference type="ARBA" id="ARBA00023242"/>
    </source>
</evidence>
<keyword evidence="6" id="KW-1185">Reference proteome</keyword>
<evidence type="ECO:0000313" key="6">
    <source>
        <dbReference type="Proteomes" id="UP000243797"/>
    </source>
</evidence>
<dbReference type="Pfam" id="PF09766">
    <property type="entry name" value="FmiP_Thoc5"/>
    <property type="match status" value="1"/>
</dbReference>
<dbReference type="OrthoDB" id="20582at2759"/>
<dbReference type="GO" id="GO:0006406">
    <property type="term" value="P:mRNA export from nucleus"/>
    <property type="evidence" value="ECO:0007669"/>
    <property type="project" value="TreeGrafter"/>
</dbReference>
<dbReference type="InterPro" id="IPR019163">
    <property type="entry name" value="THO_Thoc5"/>
</dbReference>
<protein>
    <submittedName>
        <fullName evidence="5">Uncharacterized protein</fullName>
    </submittedName>
</protein>
<feature type="coiled-coil region" evidence="4">
    <location>
        <begin position="150"/>
        <end position="198"/>
    </location>
</feature>
<comment type="caution">
    <text evidence="5">The sequence shown here is derived from an EMBL/GenBank/DDBJ whole genome shotgun (WGS) entry which is preliminary data.</text>
</comment>
<dbReference type="PANTHER" id="PTHR13375">
    <property type="entry name" value="FMS INTERACTING PROTEIN"/>
    <property type="match status" value="1"/>
</dbReference>
<comment type="similarity">
    <text evidence="2">Belongs to the THOC5 family.</text>
</comment>
<name>A0A2K1QS47_9PEZI</name>
<gene>
    <name evidence="5" type="ORF">CAC42_3078</name>
</gene>
<dbReference type="AlphaFoldDB" id="A0A2K1QS47"/>
<dbReference type="PANTHER" id="PTHR13375:SF3">
    <property type="entry name" value="THO COMPLEX SUBUNIT 5 HOMOLOG"/>
    <property type="match status" value="1"/>
</dbReference>
<evidence type="ECO:0000313" key="5">
    <source>
        <dbReference type="EMBL" id="PNS17683.1"/>
    </source>
</evidence>
<accession>A0A2K1QS47</accession>
<keyword evidence="3" id="KW-0539">Nucleus</keyword>
<proteinExistence type="inferred from homology"/>
<evidence type="ECO:0000256" key="2">
    <source>
        <dbReference type="ARBA" id="ARBA00008044"/>
    </source>
</evidence>
<evidence type="ECO:0000256" key="1">
    <source>
        <dbReference type="ARBA" id="ARBA00004123"/>
    </source>
</evidence>
<comment type="subcellular location">
    <subcellularLocation>
        <location evidence="1">Nucleus</location>
    </subcellularLocation>
</comment>
<dbReference type="STRING" id="2082308.A0A2K1QS47"/>